<evidence type="ECO:0000313" key="9">
    <source>
        <dbReference type="EMBL" id="MCP8939692.1"/>
    </source>
</evidence>
<organism evidence="9 10">
    <name type="scientific">Alsobacter ponti</name>
    <dbReference type="NCBI Taxonomy" id="2962936"/>
    <lineage>
        <taxon>Bacteria</taxon>
        <taxon>Pseudomonadati</taxon>
        <taxon>Pseudomonadota</taxon>
        <taxon>Alphaproteobacteria</taxon>
        <taxon>Hyphomicrobiales</taxon>
        <taxon>Alsobacteraceae</taxon>
        <taxon>Alsobacter</taxon>
    </lineage>
</organism>
<feature type="chain" id="PRO_5045602450" evidence="7">
    <location>
        <begin position="25"/>
        <end position="123"/>
    </location>
</feature>
<dbReference type="Gene3D" id="1.10.760.10">
    <property type="entry name" value="Cytochrome c-like domain"/>
    <property type="match status" value="1"/>
</dbReference>
<accession>A0ABT1LDV3</accession>
<feature type="domain" description="Cytochrome c" evidence="8">
    <location>
        <begin position="22"/>
        <end position="122"/>
    </location>
</feature>
<keyword evidence="4" id="KW-0249">Electron transport</keyword>
<dbReference type="PROSITE" id="PS51007">
    <property type="entry name" value="CYTC"/>
    <property type="match status" value="1"/>
</dbReference>
<dbReference type="InterPro" id="IPR009056">
    <property type="entry name" value="Cyt_c-like_dom"/>
</dbReference>
<name>A0ABT1LDV3_9HYPH</name>
<evidence type="ECO:0000256" key="1">
    <source>
        <dbReference type="ARBA" id="ARBA00022448"/>
    </source>
</evidence>
<dbReference type="InterPro" id="IPR002327">
    <property type="entry name" value="Cyt_c_1A/1B"/>
</dbReference>
<dbReference type="EMBL" id="JANCLU010000013">
    <property type="protein sequence ID" value="MCP8939692.1"/>
    <property type="molecule type" value="Genomic_DNA"/>
</dbReference>
<keyword evidence="10" id="KW-1185">Reference proteome</keyword>
<keyword evidence="2 6" id="KW-0349">Heme</keyword>
<reference evidence="9 10" key="1">
    <citation type="submission" date="2022-07" db="EMBL/GenBank/DDBJ databases">
        <authorList>
            <person name="Li W.-J."/>
            <person name="Deng Q.-Q."/>
        </authorList>
    </citation>
    <scope>NUCLEOTIDE SEQUENCE [LARGE SCALE GENOMIC DNA]</scope>
    <source>
        <strain evidence="9 10">SYSU M60028</strain>
    </source>
</reference>
<keyword evidence="3 6" id="KW-0479">Metal-binding</keyword>
<gene>
    <name evidence="9" type="ORF">NK718_14280</name>
</gene>
<dbReference type="RefSeq" id="WP_254743584.1">
    <property type="nucleotide sequence ID" value="NZ_JANCLU010000013.1"/>
</dbReference>
<proteinExistence type="predicted"/>
<keyword evidence="7" id="KW-0732">Signal</keyword>
<sequence length="123" mass="12768">MNRRYVAATALALSLLSTPLPSLAGDGSALFDQECADCHSVKGKNKKGPTLAGVIGRKAGTVADFTNYSDAMKAKGIVWSPDKLDAYIKNPRAYVAGGTMKYDGLADADARAAIIAYLAAAKG</sequence>
<dbReference type="Proteomes" id="UP001205890">
    <property type="component" value="Unassembled WGS sequence"/>
</dbReference>
<evidence type="ECO:0000259" key="8">
    <source>
        <dbReference type="PROSITE" id="PS51007"/>
    </source>
</evidence>
<feature type="signal peptide" evidence="7">
    <location>
        <begin position="1"/>
        <end position="24"/>
    </location>
</feature>
<dbReference type="PRINTS" id="PR00604">
    <property type="entry name" value="CYTCHRMECIAB"/>
</dbReference>
<keyword evidence="1" id="KW-0813">Transport</keyword>
<evidence type="ECO:0000256" key="6">
    <source>
        <dbReference type="PROSITE-ProRule" id="PRU00433"/>
    </source>
</evidence>
<dbReference type="PANTHER" id="PTHR11961">
    <property type="entry name" value="CYTOCHROME C"/>
    <property type="match status" value="1"/>
</dbReference>
<dbReference type="InterPro" id="IPR036909">
    <property type="entry name" value="Cyt_c-like_dom_sf"/>
</dbReference>
<dbReference type="Pfam" id="PF00034">
    <property type="entry name" value="Cytochrom_C"/>
    <property type="match status" value="1"/>
</dbReference>
<evidence type="ECO:0000256" key="2">
    <source>
        <dbReference type="ARBA" id="ARBA00022617"/>
    </source>
</evidence>
<keyword evidence="5 6" id="KW-0408">Iron</keyword>
<comment type="caution">
    <text evidence="9">The sequence shown here is derived from an EMBL/GenBank/DDBJ whole genome shotgun (WGS) entry which is preliminary data.</text>
</comment>
<evidence type="ECO:0000256" key="4">
    <source>
        <dbReference type="ARBA" id="ARBA00022982"/>
    </source>
</evidence>
<dbReference type="SUPFAM" id="SSF46626">
    <property type="entry name" value="Cytochrome c"/>
    <property type="match status" value="1"/>
</dbReference>
<evidence type="ECO:0000256" key="5">
    <source>
        <dbReference type="ARBA" id="ARBA00023004"/>
    </source>
</evidence>
<protein>
    <submittedName>
        <fullName evidence="9">C-type cytochrome</fullName>
    </submittedName>
</protein>
<evidence type="ECO:0000256" key="3">
    <source>
        <dbReference type="ARBA" id="ARBA00022723"/>
    </source>
</evidence>
<evidence type="ECO:0000313" key="10">
    <source>
        <dbReference type="Proteomes" id="UP001205890"/>
    </source>
</evidence>
<evidence type="ECO:0000256" key="7">
    <source>
        <dbReference type="SAM" id="SignalP"/>
    </source>
</evidence>